<dbReference type="STRING" id="1163745.HCD_06010"/>
<evidence type="ECO:0000313" key="1">
    <source>
        <dbReference type="EMBL" id="AFI06204.1"/>
    </source>
</evidence>
<accession>I0ETD5</accession>
<reference evidence="1 2" key="1">
    <citation type="journal article" date="2013" name="PLoS ONE">
        <title>Sequence Divergence and Conservation in Genomes ofHelicobacter cetorum Strains from a Dolphin and a Whale.</title>
        <authorList>
            <person name="Kersulyte D."/>
            <person name="Rossi M."/>
            <person name="Berg D.E."/>
        </authorList>
    </citation>
    <scope>NUCLEOTIDE SEQUENCE [LARGE SCALE GENOMIC DNA]</scope>
    <source>
        <strain evidence="1 2">MIT 99-5656</strain>
    </source>
</reference>
<dbReference type="OrthoDB" id="5540915at2"/>
<organism evidence="1 2">
    <name type="scientific">Helicobacter cetorum (strain ATCC BAA-540 / CCUG 52418 / MIT 99-5656)</name>
    <dbReference type="NCBI Taxonomy" id="1163745"/>
    <lineage>
        <taxon>Bacteria</taxon>
        <taxon>Pseudomonadati</taxon>
        <taxon>Campylobacterota</taxon>
        <taxon>Epsilonproteobacteria</taxon>
        <taxon>Campylobacterales</taxon>
        <taxon>Helicobacteraceae</taxon>
        <taxon>Helicobacter</taxon>
    </lineage>
</organism>
<dbReference type="KEGG" id="hcm:HCD_06010"/>
<sequence length="143" mass="16940">MDNYDEKNIEKIINIYKGLEQCFKEQGYNPSKTLITKIMLGVFGNVCAFDSYFCETFKNLYKDHKDPKLKCSFASFSQKALLCIRDFYNSYEDVINQYALSQKTRIFNYDNDFLYNYPKTKIIDMFGFQYGLMRDKKEKSSLG</sequence>
<gene>
    <name evidence="1" type="ordered locus">HCD_06010</name>
</gene>
<dbReference type="Proteomes" id="UP000005013">
    <property type="component" value="Chromosome"/>
</dbReference>
<dbReference type="AlphaFoldDB" id="I0ETD5"/>
<dbReference type="PATRIC" id="fig|1163745.3.peg.1272"/>
<proteinExistence type="predicted"/>
<name>I0ETD5_HELCM</name>
<evidence type="ECO:0000313" key="2">
    <source>
        <dbReference type="Proteomes" id="UP000005013"/>
    </source>
</evidence>
<dbReference type="EMBL" id="CP003481">
    <property type="protein sequence ID" value="AFI06204.1"/>
    <property type="molecule type" value="Genomic_DNA"/>
</dbReference>
<dbReference type="RefSeq" id="WP_014659692.1">
    <property type="nucleotide sequence ID" value="NC_017735.1"/>
</dbReference>
<protein>
    <submittedName>
        <fullName evidence="1">Uncharacterized protein</fullName>
    </submittedName>
</protein>
<keyword evidence="2" id="KW-1185">Reference proteome</keyword>
<dbReference type="HOGENOM" id="CLU_1803520_0_0_7"/>